<dbReference type="Proteomes" id="UP000198397">
    <property type="component" value="Unassembled WGS sequence"/>
</dbReference>
<keyword evidence="1" id="KW-0449">Lipoprotein</keyword>
<dbReference type="EMBL" id="FZNQ01000010">
    <property type="protein sequence ID" value="SNR50447.1"/>
    <property type="molecule type" value="Genomic_DNA"/>
</dbReference>
<protein>
    <submittedName>
        <fullName evidence="1">Outer membrane lipoprotein-sorting protein</fullName>
    </submittedName>
</protein>
<dbReference type="AlphaFoldDB" id="A0A238WV72"/>
<gene>
    <name evidence="1" type="ORF">SAMN06264855_11093</name>
</gene>
<evidence type="ECO:0000313" key="1">
    <source>
        <dbReference type="EMBL" id="SNR50447.1"/>
    </source>
</evidence>
<dbReference type="InterPro" id="IPR029046">
    <property type="entry name" value="LolA/LolB/LppX"/>
</dbReference>
<dbReference type="PANTHER" id="PTHR37507:SF2">
    <property type="entry name" value="SPORULATION PROTEIN YDCC"/>
    <property type="match status" value="1"/>
</dbReference>
<evidence type="ECO:0000313" key="2">
    <source>
        <dbReference type="Proteomes" id="UP000198397"/>
    </source>
</evidence>
<dbReference type="InterPro" id="IPR052944">
    <property type="entry name" value="Sporulation_related"/>
</dbReference>
<dbReference type="PANTHER" id="PTHR37507">
    <property type="entry name" value="SPORULATION PROTEIN YDCC"/>
    <property type="match status" value="1"/>
</dbReference>
<accession>A0A238WV72</accession>
<dbReference type="RefSeq" id="WP_143420406.1">
    <property type="nucleotide sequence ID" value="NZ_FZNQ01000010.1"/>
</dbReference>
<dbReference type="Gene3D" id="2.50.20.10">
    <property type="entry name" value="Lipoprotein localisation LolA/LolB/LppX"/>
    <property type="match status" value="1"/>
</dbReference>
<keyword evidence="2" id="KW-1185">Reference proteome</keyword>
<reference evidence="1 2" key="1">
    <citation type="submission" date="2017-06" db="EMBL/GenBank/DDBJ databases">
        <authorList>
            <person name="Kim H.J."/>
            <person name="Triplett B.A."/>
        </authorList>
    </citation>
    <scope>NUCLEOTIDE SEQUENCE [LARGE SCALE GENOMIC DNA]</scope>
    <source>
        <strain evidence="1 2">DSM 8800</strain>
    </source>
</reference>
<name>A0A238WV72_HALVU</name>
<organism evidence="1 2">
    <name type="scientific">Halorubrum vacuolatum</name>
    <name type="common">Natronobacterium vacuolatum</name>
    <dbReference type="NCBI Taxonomy" id="63740"/>
    <lineage>
        <taxon>Archaea</taxon>
        <taxon>Methanobacteriati</taxon>
        <taxon>Methanobacteriota</taxon>
        <taxon>Stenosarchaea group</taxon>
        <taxon>Halobacteria</taxon>
        <taxon>Halobacteriales</taxon>
        <taxon>Haloferacaceae</taxon>
        <taxon>Halorubrum</taxon>
    </lineage>
</organism>
<sequence length="379" mass="41887">MIERSTFALLLTVALLAGVGFGFHLLEPAQSAEDDPNQLINETVNEHPDAIDGTLQTVVRHNDTVVDRRTYEMTDRPETDERRVHIEGSDGNATIVENETVSWLYDEADEEVQRVDTDELSIVVPAIEFDTYADAAETFTVEHHGTTEVLDRETHELRLTPPEAEASAALELIVGETEYEIAAATIDGPLVVTEHRLWIDAEYAHPLKERTTITGADDESVVLIREFEHVEFEAVPDDSVFEFDPPADAEVSEPPTWDEYDSLTAAGEAVPYAVPDPTLPDDYTFREASVRPTEESAALSVRYADEDEWMSVTVEPERRFDPVGVSVDIDGREGTVLETHGGTAVHWECGEFLYIVGGSASVDEQIAVAESIDCAPPED</sequence>
<dbReference type="OrthoDB" id="137725at2157"/>
<proteinExistence type="predicted"/>
<dbReference type="SUPFAM" id="SSF89392">
    <property type="entry name" value="Prokaryotic lipoproteins and lipoprotein localization factors"/>
    <property type="match status" value="1"/>
</dbReference>